<dbReference type="Pfam" id="PF07238">
    <property type="entry name" value="PilZ"/>
    <property type="match status" value="1"/>
</dbReference>
<dbReference type="GO" id="GO:0035438">
    <property type="term" value="F:cyclic-di-GMP binding"/>
    <property type="evidence" value="ECO:0007669"/>
    <property type="project" value="InterPro"/>
</dbReference>
<protein>
    <submittedName>
        <fullName evidence="2">Type IV pilus biogenesis protein PilZ</fullName>
    </submittedName>
</protein>
<accession>A0A6S6SSL7</accession>
<reference evidence="2" key="1">
    <citation type="submission" date="2020-01" db="EMBL/GenBank/DDBJ databases">
        <authorList>
            <person name="Meier V. D."/>
            <person name="Meier V D."/>
        </authorList>
    </citation>
    <scope>NUCLEOTIDE SEQUENCE</scope>
    <source>
        <strain evidence="2">HLG_WM_MAG_08</strain>
    </source>
</reference>
<dbReference type="InterPro" id="IPR009875">
    <property type="entry name" value="PilZ_domain"/>
</dbReference>
<sequence>MESQKLSLVLADRDKLHNHYLPMLSGGGIFVPTNNDLPFGTAVLVQVDLLSEKQKAVVPGRVVWITPVGAQRSLMKGVGIQITGSNKSRIQQYFENLIADRLYQAPTFPCY</sequence>
<dbReference type="Gene3D" id="2.40.10.220">
    <property type="entry name" value="predicted glycosyltransferase like domains"/>
    <property type="match status" value="1"/>
</dbReference>
<organism evidence="2">
    <name type="scientific">uncultured Thiotrichaceae bacterium</name>
    <dbReference type="NCBI Taxonomy" id="298394"/>
    <lineage>
        <taxon>Bacteria</taxon>
        <taxon>Pseudomonadati</taxon>
        <taxon>Pseudomonadota</taxon>
        <taxon>Gammaproteobacteria</taxon>
        <taxon>Thiotrichales</taxon>
        <taxon>Thiotrichaceae</taxon>
        <taxon>environmental samples</taxon>
    </lineage>
</organism>
<proteinExistence type="predicted"/>
<name>A0A6S6SSL7_9GAMM</name>
<dbReference type="AlphaFoldDB" id="A0A6S6SSL7"/>
<evidence type="ECO:0000259" key="1">
    <source>
        <dbReference type="Pfam" id="PF07238"/>
    </source>
</evidence>
<dbReference type="EMBL" id="CACVAV010000116">
    <property type="protein sequence ID" value="CAA6807635.1"/>
    <property type="molecule type" value="Genomic_DNA"/>
</dbReference>
<feature type="domain" description="PilZ" evidence="1">
    <location>
        <begin position="6"/>
        <end position="94"/>
    </location>
</feature>
<evidence type="ECO:0000313" key="2">
    <source>
        <dbReference type="EMBL" id="CAA6807635.1"/>
    </source>
</evidence>
<gene>
    <name evidence="2" type="ORF">HELGO_WM33188</name>
</gene>